<dbReference type="RefSeq" id="WP_364591487.1">
    <property type="nucleotide sequence ID" value="NZ_JBFAQK010000011.1"/>
</dbReference>
<gene>
    <name evidence="1" type="ORF">AB0K36_11175</name>
</gene>
<evidence type="ECO:0008006" key="3">
    <source>
        <dbReference type="Google" id="ProtNLM"/>
    </source>
</evidence>
<comment type="caution">
    <text evidence="1">The sequence shown here is derived from an EMBL/GenBank/DDBJ whole genome shotgun (WGS) entry which is preliminary data.</text>
</comment>
<dbReference type="SUPFAM" id="SSF89372">
    <property type="entry name" value="Fucose-specific lectin"/>
    <property type="match status" value="1"/>
</dbReference>
<organism evidence="1 2">
    <name type="scientific">Streptomyces kurssanovii</name>
    <dbReference type="NCBI Taxonomy" id="67312"/>
    <lineage>
        <taxon>Bacteria</taxon>
        <taxon>Bacillati</taxon>
        <taxon>Actinomycetota</taxon>
        <taxon>Actinomycetes</taxon>
        <taxon>Kitasatosporales</taxon>
        <taxon>Streptomycetaceae</taxon>
        <taxon>Streptomyces</taxon>
    </lineage>
</organism>
<dbReference type="EMBL" id="JBFAQK010000011">
    <property type="protein sequence ID" value="MEV4681325.1"/>
    <property type="molecule type" value="Genomic_DNA"/>
</dbReference>
<evidence type="ECO:0000313" key="2">
    <source>
        <dbReference type="Proteomes" id="UP001552521"/>
    </source>
</evidence>
<proteinExistence type="predicted"/>
<evidence type="ECO:0000313" key="1">
    <source>
        <dbReference type="EMBL" id="MEV4681325.1"/>
    </source>
</evidence>
<keyword evidence="2" id="KW-1185">Reference proteome</keyword>
<sequence length="363" mass="38363">MPTERATTLRDRDQADERRLSGEWLTRGKDGVLTAYAPADGAVLRWTETPSGWSGPDRLDAPGLMPVLTVAQGADGYAHLIGLRRTGTDAEGERELELVHAVQFQTGRPLLGWHALGHPNKVRRWTGDPVAAVDGEGRVCVFLRNGGNGVSCRVQGVRGGWGGWQDLGGRGTGEALAVATDGEGLVELFVPGRNQITRYTQEKPGAAFAPAERLDVQAAPGGAFSAITTVSGTVSLFYTDGDGVIQVWAPGRLPEPRPLMDAAGPGPLALSRLVIDDHDCTVLAQEADEGQVAFAAYPTEDESAGGWWTRTATTGSGHLPLAVREHGGHGLVAMALTRDGSPIVSRQKTEAGGFALGSWKPLR</sequence>
<dbReference type="Gene3D" id="2.120.10.70">
    <property type="entry name" value="Fucose-specific lectin"/>
    <property type="match status" value="1"/>
</dbReference>
<name>A0ABV3HRY6_9ACTN</name>
<reference evidence="1 2" key="1">
    <citation type="submission" date="2024-06" db="EMBL/GenBank/DDBJ databases">
        <title>The Natural Products Discovery Center: Release of the First 8490 Sequenced Strains for Exploring Actinobacteria Biosynthetic Diversity.</title>
        <authorList>
            <person name="Kalkreuter E."/>
            <person name="Kautsar S.A."/>
            <person name="Yang D."/>
            <person name="Bader C.D."/>
            <person name="Teijaro C.N."/>
            <person name="Fluegel L."/>
            <person name="Davis C.M."/>
            <person name="Simpson J.R."/>
            <person name="Lauterbach L."/>
            <person name="Steele A.D."/>
            <person name="Gui C."/>
            <person name="Meng S."/>
            <person name="Li G."/>
            <person name="Viehrig K."/>
            <person name="Ye F."/>
            <person name="Su P."/>
            <person name="Kiefer A.F."/>
            <person name="Nichols A."/>
            <person name="Cepeda A.J."/>
            <person name="Yan W."/>
            <person name="Fan B."/>
            <person name="Jiang Y."/>
            <person name="Adhikari A."/>
            <person name="Zheng C.-J."/>
            <person name="Schuster L."/>
            <person name="Cowan T.M."/>
            <person name="Smanski M.J."/>
            <person name="Chevrette M.G."/>
            <person name="De Carvalho L.P.S."/>
            <person name="Shen B."/>
        </authorList>
    </citation>
    <scope>NUCLEOTIDE SEQUENCE [LARGE SCALE GENOMIC DNA]</scope>
    <source>
        <strain evidence="1 2">NPDC049344</strain>
    </source>
</reference>
<dbReference type="Proteomes" id="UP001552521">
    <property type="component" value="Unassembled WGS sequence"/>
</dbReference>
<protein>
    <recommendedName>
        <fullName evidence="3">LmbE family protein</fullName>
    </recommendedName>
</protein>
<accession>A0ABV3HRY6</accession>